<organism evidence="2 3">
    <name type="scientific">Pseudohalioglobus sediminis</name>
    <dbReference type="NCBI Taxonomy" id="2606449"/>
    <lineage>
        <taxon>Bacteria</taxon>
        <taxon>Pseudomonadati</taxon>
        <taxon>Pseudomonadota</taxon>
        <taxon>Gammaproteobacteria</taxon>
        <taxon>Cellvibrionales</taxon>
        <taxon>Halieaceae</taxon>
        <taxon>Pseudohalioglobus</taxon>
    </lineage>
</organism>
<accession>A0A5B0WMH7</accession>
<gene>
    <name evidence="2" type="ORF">F0M18_19305</name>
</gene>
<reference evidence="2 3" key="1">
    <citation type="submission" date="2019-09" db="EMBL/GenBank/DDBJ databases">
        <authorList>
            <person name="Chen X.-Y."/>
        </authorList>
    </citation>
    <scope>NUCLEOTIDE SEQUENCE [LARGE SCALE GENOMIC DNA]</scope>
    <source>
        <strain evidence="2 3">NY5</strain>
    </source>
</reference>
<dbReference type="AlphaFoldDB" id="A0A5B0WMH7"/>
<dbReference type="Proteomes" id="UP000323708">
    <property type="component" value="Unassembled WGS sequence"/>
</dbReference>
<name>A0A5B0WMH7_9GAMM</name>
<sequence length="68" mass="7000">MSTMKAIEYRIARNALREGIMPAAPSSRHAERLIAVVAIAGGLLLFGSLAPELVAAALAASLVWGLAA</sequence>
<evidence type="ECO:0000256" key="1">
    <source>
        <dbReference type="SAM" id="Phobius"/>
    </source>
</evidence>
<feature type="transmembrane region" description="Helical" evidence="1">
    <location>
        <begin position="33"/>
        <end position="66"/>
    </location>
</feature>
<keyword evidence="1" id="KW-0472">Membrane</keyword>
<dbReference type="EMBL" id="VTUX01000011">
    <property type="protein sequence ID" value="KAA1188183.1"/>
    <property type="molecule type" value="Genomic_DNA"/>
</dbReference>
<proteinExistence type="predicted"/>
<comment type="caution">
    <text evidence="2">The sequence shown here is derived from an EMBL/GenBank/DDBJ whole genome shotgun (WGS) entry which is preliminary data.</text>
</comment>
<evidence type="ECO:0000313" key="2">
    <source>
        <dbReference type="EMBL" id="KAA1188183.1"/>
    </source>
</evidence>
<keyword evidence="1" id="KW-0812">Transmembrane</keyword>
<keyword evidence="1" id="KW-1133">Transmembrane helix</keyword>
<evidence type="ECO:0000313" key="3">
    <source>
        <dbReference type="Proteomes" id="UP000323708"/>
    </source>
</evidence>
<dbReference type="RefSeq" id="WP_149613103.1">
    <property type="nucleotide sequence ID" value="NZ_VTUX01000011.1"/>
</dbReference>
<keyword evidence="3" id="KW-1185">Reference proteome</keyword>
<protein>
    <submittedName>
        <fullName evidence="2">Uncharacterized protein</fullName>
    </submittedName>
</protein>